<dbReference type="InterPro" id="IPR005490">
    <property type="entry name" value="LD_TPept_cat_dom"/>
</dbReference>
<evidence type="ECO:0000259" key="9">
    <source>
        <dbReference type="PROSITE" id="PS52029"/>
    </source>
</evidence>
<dbReference type="GO" id="GO:0071555">
    <property type="term" value="P:cell wall organization"/>
    <property type="evidence" value="ECO:0007669"/>
    <property type="project" value="UniProtKB-UniRule"/>
</dbReference>
<accession>A0A8J6NNH9</accession>
<evidence type="ECO:0000313" key="10">
    <source>
        <dbReference type="EMBL" id="MBC8335364.1"/>
    </source>
</evidence>
<feature type="active site" description="Nucleophile" evidence="6">
    <location>
        <position position="353"/>
    </location>
</feature>
<sequence>MTTKRQAAKEAIRRSRIALRKGDKDSARLWAEKAASLAPKFEEPWLLLAAVSRPQLSIRYLERAQAINPKSERVRRGFIWANKRLSQRVGKTQPTLAVNGRASSRKTPQPDKVPSSVGGLLHIPVQQIEETQPIKAIPTNRNSGKWRQSLPALLMTIIIVSAVWALSPRVTSFAATLNATATATLSQEHWAQAEISKPTYTPSPTATFTPTLTPTLTATPTFTPIPTETPIPTKKPLPANTAIPAPQQGPAPSGGKYVLVDISEQRVYAYQGDTLVYKFIASTGLNNATATGSFSILNKIPNAYGSTWDIWMPNWLGIYWAGTLQNGFHALPIMSSGARLWAGYLGSPISYGCIVLGVYDAQQLYNWVNVGTPVDIQW</sequence>
<dbReference type="SUPFAM" id="SSF48452">
    <property type="entry name" value="TPR-like"/>
    <property type="match status" value="1"/>
</dbReference>
<dbReference type="Pfam" id="PF03734">
    <property type="entry name" value="YkuD"/>
    <property type="match status" value="1"/>
</dbReference>
<keyword evidence="3 6" id="KW-0133">Cell shape</keyword>
<dbReference type="GO" id="GO:0018104">
    <property type="term" value="P:peptidoglycan-protein cross-linking"/>
    <property type="evidence" value="ECO:0007669"/>
    <property type="project" value="TreeGrafter"/>
</dbReference>
<keyword evidence="8" id="KW-0472">Membrane</keyword>
<name>A0A8J6NNH9_9CHLR</name>
<dbReference type="GO" id="GO:0016740">
    <property type="term" value="F:transferase activity"/>
    <property type="evidence" value="ECO:0007669"/>
    <property type="project" value="UniProtKB-KW"/>
</dbReference>
<evidence type="ECO:0000256" key="6">
    <source>
        <dbReference type="PROSITE-ProRule" id="PRU01373"/>
    </source>
</evidence>
<feature type="transmembrane region" description="Helical" evidence="8">
    <location>
        <begin position="150"/>
        <end position="167"/>
    </location>
</feature>
<dbReference type="GO" id="GO:0005576">
    <property type="term" value="C:extracellular region"/>
    <property type="evidence" value="ECO:0007669"/>
    <property type="project" value="TreeGrafter"/>
</dbReference>
<proteinExistence type="predicted"/>
<dbReference type="GO" id="GO:0008360">
    <property type="term" value="P:regulation of cell shape"/>
    <property type="evidence" value="ECO:0007669"/>
    <property type="project" value="UniProtKB-UniRule"/>
</dbReference>
<dbReference type="UniPathway" id="UPA00219"/>
<evidence type="ECO:0000256" key="5">
    <source>
        <dbReference type="ARBA" id="ARBA00023316"/>
    </source>
</evidence>
<evidence type="ECO:0000313" key="11">
    <source>
        <dbReference type="Proteomes" id="UP000614469"/>
    </source>
</evidence>
<dbReference type="PANTHER" id="PTHR30582:SF2">
    <property type="entry name" value="L,D-TRANSPEPTIDASE YCIB-RELATED"/>
    <property type="match status" value="1"/>
</dbReference>
<feature type="region of interest" description="Disordered" evidence="7">
    <location>
        <begin position="201"/>
        <end position="253"/>
    </location>
</feature>
<dbReference type="InterPro" id="IPR050979">
    <property type="entry name" value="LD-transpeptidase"/>
</dbReference>
<dbReference type="GO" id="GO:0071972">
    <property type="term" value="F:peptidoglycan L,D-transpeptidase activity"/>
    <property type="evidence" value="ECO:0007669"/>
    <property type="project" value="TreeGrafter"/>
</dbReference>
<evidence type="ECO:0000256" key="4">
    <source>
        <dbReference type="ARBA" id="ARBA00022984"/>
    </source>
</evidence>
<dbReference type="AlphaFoldDB" id="A0A8J6NNH9"/>
<keyword evidence="8" id="KW-1133">Transmembrane helix</keyword>
<evidence type="ECO:0000256" key="3">
    <source>
        <dbReference type="ARBA" id="ARBA00022960"/>
    </source>
</evidence>
<feature type="compositionally biased region" description="Low complexity" evidence="7">
    <location>
        <begin position="201"/>
        <end position="226"/>
    </location>
</feature>
<evidence type="ECO:0000256" key="7">
    <source>
        <dbReference type="SAM" id="MobiDB-lite"/>
    </source>
</evidence>
<comment type="caution">
    <text evidence="10">The sequence shown here is derived from an EMBL/GenBank/DDBJ whole genome shotgun (WGS) entry which is preliminary data.</text>
</comment>
<feature type="active site" description="Proton donor/acceptor" evidence="6">
    <location>
        <position position="329"/>
    </location>
</feature>
<evidence type="ECO:0000256" key="1">
    <source>
        <dbReference type="ARBA" id="ARBA00004752"/>
    </source>
</evidence>
<dbReference type="InterPro" id="IPR011990">
    <property type="entry name" value="TPR-like_helical_dom_sf"/>
</dbReference>
<reference evidence="10 11" key="1">
    <citation type="submission" date="2020-08" db="EMBL/GenBank/DDBJ databases">
        <title>Bridging the membrane lipid divide: bacteria of the FCB group superphylum have the potential to synthesize archaeal ether lipids.</title>
        <authorList>
            <person name="Villanueva L."/>
            <person name="Von Meijenfeldt F.A.B."/>
            <person name="Westbye A.B."/>
            <person name="Yadav S."/>
            <person name="Hopmans E.C."/>
            <person name="Dutilh B.E."/>
            <person name="Sinninghe Damste J.S."/>
        </authorList>
    </citation>
    <scope>NUCLEOTIDE SEQUENCE [LARGE SCALE GENOMIC DNA]</scope>
    <source>
        <strain evidence="10">NIOZ-UU36</strain>
    </source>
</reference>
<protein>
    <submittedName>
        <fullName evidence="10">L,D-transpeptidase family protein</fullName>
    </submittedName>
</protein>
<dbReference type="PANTHER" id="PTHR30582">
    <property type="entry name" value="L,D-TRANSPEPTIDASE"/>
    <property type="match status" value="1"/>
</dbReference>
<dbReference type="InterPro" id="IPR038063">
    <property type="entry name" value="Transpep_catalytic_dom"/>
</dbReference>
<evidence type="ECO:0000256" key="2">
    <source>
        <dbReference type="ARBA" id="ARBA00022679"/>
    </source>
</evidence>
<dbReference type="EMBL" id="JACNJN010000105">
    <property type="protein sequence ID" value="MBC8335364.1"/>
    <property type="molecule type" value="Genomic_DNA"/>
</dbReference>
<gene>
    <name evidence="10" type="ORF">H8E29_08880</name>
</gene>
<feature type="region of interest" description="Disordered" evidence="7">
    <location>
        <begin position="91"/>
        <end position="116"/>
    </location>
</feature>
<dbReference type="Gene3D" id="2.40.440.10">
    <property type="entry name" value="L,D-transpeptidase catalytic domain-like"/>
    <property type="match status" value="1"/>
</dbReference>
<dbReference type="Gene3D" id="1.25.40.10">
    <property type="entry name" value="Tetratricopeptide repeat domain"/>
    <property type="match status" value="1"/>
</dbReference>
<dbReference type="Proteomes" id="UP000614469">
    <property type="component" value="Unassembled WGS sequence"/>
</dbReference>
<keyword evidence="5 6" id="KW-0961">Cell wall biogenesis/degradation</keyword>
<keyword evidence="4 6" id="KW-0573">Peptidoglycan synthesis</keyword>
<keyword evidence="8" id="KW-0812">Transmembrane</keyword>
<dbReference type="PROSITE" id="PS52029">
    <property type="entry name" value="LD_TPASE"/>
    <property type="match status" value="1"/>
</dbReference>
<organism evidence="10 11">
    <name type="scientific">Candidatus Desulfolinea nitratireducens</name>
    <dbReference type="NCBI Taxonomy" id="2841698"/>
    <lineage>
        <taxon>Bacteria</taxon>
        <taxon>Bacillati</taxon>
        <taxon>Chloroflexota</taxon>
        <taxon>Anaerolineae</taxon>
        <taxon>Anaerolineales</taxon>
        <taxon>Anaerolineales incertae sedis</taxon>
        <taxon>Candidatus Desulfolinea</taxon>
    </lineage>
</organism>
<dbReference type="SUPFAM" id="SSF141523">
    <property type="entry name" value="L,D-transpeptidase catalytic domain-like"/>
    <property type="match status" value="1"/>
</dbReference>
<evidence type="ECO:0000256" key="8">
    <source>
        <dbReference type="SAM" id="Phobius"/>
    </source>
</evidence>
<keyword evidence="2" id="KW-0808">Transferase</keyword>
<feature type="domain" description="L,D-TPase catalytic" evidence="9">
    <location>
        <begin position="256"/>
        <end position="377"/>
    </location>
</feature>
<comment type="pathway">
    <text evidence="1 6">Cell wall biogenesis; peptidoglycan biosynthesis.</text>
</comment>
<feature type="compositionally biased region" description="Low complexity" evidence="7">
    <location>
        <begin position="236"/>
        <end position="253"/>
    </location>
</feature>
<feature type="compositionally biased region" description="Polar residues" evidence="7">
    <location>
        <begin position="91"/>
        <end position="107"/>
    </location>
</feature>
<dbReference type="CDD" id="cd16913">
    <property type="entry name" value="YkuD_like"/>
    <property type="match status" value="1"/>
</dbReference>